<evidence type="ECO:0000313" key="2">
    <source>
        <dbReference type="EMBL" id="KKN01584.1"/>
    </source>
</evidence>
<protein>
    <submittedName>
        <fullName evidence="2">Uncharacterized protein</fullName>
    </submittedName>
</protein>
<reference evidence="2" key="1">
    <citation type="journal article" date="2015" name="Nature">
        <title>Complex archaea that bridge the gap between prokaryotes and eukaryotes.</title>
        <authorList>
            <person name="Spang A."/>
            <person name="Saw J.H."/>
            <person name="Jorgensen S.L."/>
            <person name="Zaremba-Niedzwiedzka K."/>
            <person name="Martijn J."/>
            <person name="Lind A.E."/>
            <person name="van Eijk R."/>
            <person name="Schleper C."/>
            <person name="Guy L."/>
            <person name="Ettema T.J."/>
        </authorList>
    </citation>
    <scope>NUCLEOTIDE SEQUENCE</scope>
</reference>
<feature type="region of interest" description="Disordered" evidence="1">
    <location>
        <begin position="1"/>
        <end position="24"/>
    </location>
</feature>
<dbReference type="EMBL" id="LAZR01005245">
    <property type="protein sequence ID" value="KKN01584.1"/>
    <property type="molecule type" value="Genomic_DNA"/>
</dbReference>
<proteinExistence type="predicted"/>
<accession>A0A0F9M775</accession>
<feature type="non-terminal residue" evidence="2">
    <location>
        <position position="79"/>
    </location>
</feature>
<dbReference type="AlphaFoldDB" id="A0A0F9M775"/>
<comment type="caution">
    <text evidence="2">The sequence shown here is derived from an EMBL/GenBank/DDBJ whole genome shotgun (WGS) entry which is preliminary data.</text>
</comment>
<evidence type="ECO:0000256" key="1">
    <source>
        <dbReference type="SAM" id="MobiDB-lite"/>
    </source>
</evidence>
<sequence length="79" mass="8715">MNGPAVRMEQQPPTPEQLLQQQADSQKIMSAIQGGLAFLADETVNGPIKYSEGISDLKWLLRMLISGEYGINTDPNQLQ</sequence>
<organism evidence="2">
    <name type="scientific">marine sediment metagenome</name>
    <dbReference type="NCBI Taxonomy" id="412755"/>
    <lineage>
        <taxon>unclassified sequences</taxon>
        <taxon>metagenomes</taxon>
        <taxon>ecological metagenomes</taxon>
    </lineage>
</organism>
<name>A0A0F9M775_9ZZZZ</name>
<gene>
    <name evidence="2" type="ORF">LCGC14_1126330</name>
</gene>